<dbReference type="GO" id="GO:0016787">
    <property type="term" value="F:hydrolase activity"/>
    <property type="evidence" value="ECO:0007669"/>
    <property type="project" value="UniProtKB-KW"/>
</dbReference>
<dbReference type="SUPFAM" id="SSF53187">
    <property type="entry name" value="Zn-dependent exopeptidases"/>
    <property type="match status" value="1"/>
</dbReference>
<comment type="cofactor">
    <cofactor evidence="1">
        <name>Zn(2+)</name>
        <dbReference type="ChEBI" id="CHEBI:29105"/>
    </cofactor>
</comment>
<comment type="caution">
    <text evidence="7">The sequence shown here is derived from an EMBL/GenBank/DDBJ whole genome shotgun (WGS) entry which is preliminary data.</text>
</comment>
<dbReference type="InterPro" id="IPR002933">
    <property type="entry name" value="Peptidase_M20"/>
</dbReference>
<keyword evidence="4" id="KW-0862">Zinc</keyword>
<feature type="domain" description="Peptidase M20 dimerisation" evidence="6">
    <location>
        <begin position="179"/>
        <end position="271"/>
    </location>
</feature>
<protein>
    <submittedName>
        <fullName evidence="7">Peptidase M20</fullName>
    </submittedName>
</protein>
<dbReference type="PIRSF" id="PIRSF037238">
    <property type="entry name" value="Carboxypeptidase_G2"/>
    <property type="match status" value="1"/>
</dbReference>
<dbReference type="PANTHER" id="PTHR43808">
    <property type="entry name" value="ACETYLORNITHINE DEACETYLASE"/>
    <property type="match status" value="1"/>
</dbReference>
<evidence type="ECO:0000256" key="4">
    <source>
        <dbReference type="ARBA" id="ARBA00022833"/>
    </source>
</evidence>
<feature type="active site" evidence="5">
    <location>
        <position position="85"/>
    </location>
</feature>
<accession>A0A2I0QU33</accession>
<dbReference type="Gene3D" id="3.30.70.360">
    <property type="match status" value="1"/>
</dbReference>
<organism evidence="7 8">
    <name type="scientific">Halalkalibacillus sediminis</name>
    <dbReference type="NCBI Taxonomy" id="2018042"/>
    <lineage>
        <taxon>Bacteria</taxon>
        <taxon>Bacillati</taxon>
        <taxon>Bacillota</taxon>
        <taxon>Bacilli</taxon>
        <taxon>Bacillales</taxon>
        <taxon>Bacillaceae</taxon>
        <taxon>Halalkalibacillus</taxon>
    </lineage>
</organism>
<keyword evidence="2" id="KW-0479">Metal-binding</keyword>
<dbReference type="InterPro" id="IPR050072">
    <property type="entry name" value="Peptidase_M20A"/>
</dbReference>
<dbReference type="GO" id="GO:0046872">
    <property type="term" value="F:metal ion binding"/>
    <property type="evidence" value="ECO:0007669"/>
    <property type="project" value="UniProtKB-KW"/>
</dbReference>
<feature type="active site" description="Proton acceptor" evidence="5">
    <location>
        <position position="143"/>
    </location>
</feature>
<dbReference type="PROSITE" id="PS00758">
    <property type="entry name" value="ARGE_DAPE_CPG2_1"/>
    <property type="match status" value="1"/>
</dbReference>
<dbReference type="Proteomes" id="UP000243524">
    <property type="component" value="Unassembled WGS sequence"/>
</dbReference>
<keyword evidence="3" id="KW-0378">Hydrolase</keyword>
<dbReference type="CDD" id="cd03885">
    <property type="entry name" value="M20_CPDG2"/>
    <property type="match status" value="1"/>
</dbReference>
<dbReference type="InterPro" id="IPR036264">
    <property type="entry name" value="Bact_exopeptidase_dim_dom"/>
</dbReference>
<dbReference type="InterPro" id="IPR017150">
    <property type="entry name" value="Pept_M20_glutamate_carboxypep"/>
</dbReference>
<sequence length="375" mass="40915">MSNLLPFLQKKQSEILDDLKALVAADSPSENKELVDQCRQTLETIACRLVGGEVTHFPQKDRGDHFKVTIGKGGKKRVLISAHFDTVWDKGRLPMKEEGNKFYGPGAIDMKGGIIQSLWSVHTLQQLDEMPDIELVFLFNSDEEVGSQTSRPIIEEEAKMSDLVLITEPPVAKSGDLKTARKGVGIYNLEVEGTPSHAGNHHEDGQSAVKELAHQIIHLENMTDYDEGTTVNVGVINGGSKRNVVPDHAEALIDFRVETEDAADKMVELLEGLEPKSDDVDLKVSGELNRPPMVKSDETEELFQKAQEAGKEVGLEIGEDHAGGGSDGNFTAILGIPTLDGLGALGEGPHAEYEHIIIDELPKRAAMVAHLLKKI</sequence>
<dbReference type="InterPro" id="IPR001261">
    <property type="entry name" value="ArgE/DapE_CS"/>
</dbReference>
<reference evidence="7 8" key="1">
    <citation type="submission" date="2017-06" db="EMBL/GenBank/DDBJ databases">
        <title>the draft geome sequence of Illustriluteabacillus marina B3227.</title>
        <authorList>
            <person name="He R.-H."/>
            <person name="Du Z.-J."/>
        </authorList>
    </citation>
    <scope>NUCLEOTIDE SEQUENCE [LARGE SCALE GENOMIC DNA]</scope>
    <source>
        <strain evidence="7 8">B3227</strain>
    </source>
</reference>
<dbReference type="SUPFAM" id="SSF55031">
    <property type="entry name" value="Bacterial exopeptidase dimerisation domain"/>
    <property type="match status" value="1"/>
</dbReference>
<evidence type="ECO:0000256" key="1">
    <source>
        <dbReference type="ARBA" id="ARBA00001947"/>
    </source>
</evidence>
<evidence type="ECO:0000313" key="7">
    <source>
        <dbReference type="EMBL" id="PKR77862.1"/>
    </source>
</evidence>
<evidence type="ECO:0000256" key="3">
    <source>
        <dbReference type="ARBA" id="ARBA00022801"/>
    </source>
</evidence>
<dbReference type="OrthoDB" id="9783294at2"/>
<evidence type="ECO:0000259" key="6">
    <source>
        <dbReference type="Pfam" id="PF07687"/>
    </source>
</evidence>
<dbReference type="AlphaFoldDB" id="A0A2I0QU33"/>
<name>A0A2I0QU33_9BACI</name>
<dbReference type="Gene3D" id="3.40.630.10">
    <property type="entry name" value="Zn peptidases"/>
    <property type="match status" value="1"/>
</dbReference>
<dbReference type="Pfam" id="PF07687">
    <property type="entry name" value="M20_dimer"/>
    <property type="match status" value="1"/>
</dbReference>
<dbReference type="PANTHER" id="PTHR43808:SF9">
    <property type="entry name" value="BLL0789 PROTEIN"/>
    <property type="match status" value="1"/>
</dbReference>
<evidence type="ECO:0000256" key="2">
    <source>
        <dbReference type="ARBA" id="ARBA00022723"/>
    </source>
</evidence>
<evidence type="ECO:0000256" key="5">
    <source>
        <dbReference type="PIRSR" id="PIRSR037238-1"/>
    </source>
</evidence>
<dbReference type="RefSeq" id="WP_101331470.1">
    <property type="nucleotide sequence ID" value="NZ_PJNH01000002.1"/>
</dbReference>
<gene>
    <name evidence="7" type="ORF">CEY16_07995</name>
</gene>
<evidence type="ECO:0000313" key="8">
    <source>
        <dbReference type="Proteomes" id="UP000243524"/>
    </source>
</evidence>
<dbReference type="Pfam" id="PF01546">
    <property type="entry name" value="Peptidase_M20"/>
    <property type="match status" value="1"/>
</dbReference>
<proteinExistence type="predicted"/>
<dbReference type="InterPro" id="IPR011650">
    <property type="entry name" value="Peptidase_M20_dimer"/>
</dbReference>
<dbReference type="PROSITE" id="PS00759">
    <property type="entry name" value="ARGE_DAPE_CPG2_2"/>
    <property type="match status" value="1"/>
</dbReference>
<dbReference type="EMBL" id="PJNH01000002">
    <property type="protein sequence ID" value="PKR77862.1"/>
    <property type="molecule type" value="Genomic_DNA"/>
</dbReference>
<keyword evidence="8" id="KW-1185">Reference proteome</keyword>